<evidence type="ECO:0008006" key="4">
    <source>
        <dbReference type="Google" id="ProtNLM"/>
    </source>
</evidence>
<keyword evidence="1" id="KW-0812">Transmembrane</keyword>
<feature type="transmembrane region" description="Helical" evidence="1">
    <location>
        <begin position="163"/>
        <end position="183"/>
    </location>
</feature>
<dbReference type="RefSeq" id="WP_091866990.1">
    <property type="nucleotide sequence ID" value="NZ_FNAO01000003.1"/>
</dbReference>
<feature type="transmembrane region" description="Helical" evidence="1">
    <location>
        <begin position="76"/>
        <end position="92"/>
    </location>
</feature>
<dbReference type="STRING" id="641691.SAMN05421636_103277"/>
<name>A0A1G7AAW7_9FLAO</name>
<feature type="transmembrane region" description="Helical" evidence="1">
    <location>
        <begin position="250"/>
        <end position="269"/>
    </location>
</feature>
<protein>
    <recommendedName>
        <fullName evidence="4">UbiA prenyltransferase family protein</fullName>
    </recommendedName>
</protein>
<evidence type="ECO:0000256" key="1">
    <source>
        <dbReference type="SAM" id="Phobius"/>
    </source>
</evidence>
<dbReference type="Proteomes" id="UP000199109">
    <property type="component" value="Unassembled WGS sequence"/>
</dbReference>
<dbReference type="OrthoDB" id="1467772at2"/>
<evidence type="ECO:0000313" key="2">
    <source>
        <dbReference type="EMBL" id="SDE11016.1"/>
    </source>
</evidence>
<feature type="transmembrane region" description="Helical" evidence="1">
    <location>
        <begin position="98"/>
        <end position="117"/>
    </location>
</feature>
<keyword evidence="1" id="KW-1133">Transmembrane helix</keyword>
<feature type="transmembrane region" description="Helical" evidence="1">
    <location>
        <begin position="40"/>
        <end position="56"/>
    </location>
</feature>
<feature type="transmembrane region" description="Helical" evidence="1">
    <location>
        <begin position="129"/>
        <end position="151"/>
    </location>
</feature>
<dbReference type="AlphaFoldDB" id="A0A1G7AAW7"/>
<accession>A0A1G7AAW7</accession>
<organism evidence="2 3">
    <name type="scientific">Pricia antarctica</name>
    <dbReference type="NCBI Taxonomy" id="641691"/>
    <lineage>
        <taxon>Bacteria</taxon>
        <taxon>Pseudomonadati</taxon>
        <taxon>Bacteroidota</taxon>
        <taxon>Flavobacteriia</taxon>
        <taxon>Flavobacteriales</taxon>
        <taxon>Flavobacteriaceae</taxon>
        <taxon>Pricia</taxon>
    </lineage>
</organism>
<proteinExistence type="predicted"/>
<keyword evidence="3" id="KW-1185">Reference proteome</keyword>
<keyword evidence="1" id="KW-0472">Membrane</keyword>
<reference evidence="2 3" key="1">
    <citation type="submission" date="2016-10" db="EMBL/GenBank/DDBJ databases">
        <authorList>
            <person name="de Groot N.N."/>
        </authorList>
    </citation>
    <scope>NUCLEOTIDE SEQUENCE [LARGE SCALE GENOMIC DNA]</scope>
    <source>
        <strain evidence="2 3">DSM 23421</strain>
    </source>
</reference>
<feature type="transmembrane region" description="Helical" evidence="1">
    <location>
        <begin position="226"/>
        <end position="243"/>
    </location>
</feature>
<sequence length="273" mass="30813">MPILRRLFEFYLDASIHVAFAILAMVHVTSITLNISVDTHLSWFLFFGSIVCYNFVKYGVEAEKYILVTDLHQRHIQWVSFVAFVFALYHGYFLSLPVYITIAGLVALTGLYAIPVLPNARSLRSLGGLKIFVVAVVWAGSSVILPVIAAGESISWDVRVETIQRFLLVLILLVPFEIRDLAYDSPELRTLPQRFGIFRTKIMGASAIVPFFLMNLVKDSIGRTELIANAIICLVLGVLIWSTKRKQPRFFASFSVESVPILWWMLLLLSKGI</sequence>
<dbReference type="EMBL" id="FNAO01000003">
    <property type="protein sequence ID" value="SDE11016.1"/>
    <property type="molecule type" value="Genomic_DNA"/>
</dbReference>
<gene>
    <name evidence="2" type="ORF">SAMN05421636_103277</name>
</gene>
<evidence type="ECO:0000313" key="3">
    <source>
        <dbReference type="Proteomes" id="UP000199109"/>
    </source>
</evidence>
<feature type="transmembrane region" description="Helical" evidence="1">
    <location>
        <begin position="195"/>
        <end position="214"/>
    </location>
</feature>
<feature type="transmembrane region" description="Helical" evidence="1">
    <location>
        <begin position="7"/>
        <end position="28"/>
    </location>
</feature>